<evidence type="ECO:0000256" key="1">
    <source>
        <dbReference type="ARBA" id="ARBA00001917"/>
    </source>
</evidence>
<keyword evidence="5 9" id="KW-0819">tRNA processing</keyword>
<gene>
    <name evidence="9 14" type="primary">dusA</name>
    <name evidence="14" type="ORF">H3L94_11005</name>
</gene>
<feature type="site" description="Interacts with tRNA; defines subfamily-specific binding signature" evidence="9">
    <location>
        <position position="183"/>
    </location>
</feature>
<comment type="catalytic activity">
    <reaction evidence="9">
        <text>5,6-dihydrouridine(20a) in tRNA + NADP(+) = uridine(20a) in tRNA + NADPH + H(+)</text>
        <dbReference type="Rhea" id="RHEA:53344"/>
        <dbReference type="Rhea" id="RHEA-COMP:13535"/>
        <dbReference type="Rhea" id="RHEA-COMP:13536"/>
        <dbReference type="ChEBI" id="CHEBI:15378"/>
        <dbReference type="ChEBI" id="CHEBI:57783"/>
        <dbReference type="ChEBI" id="CHEBI:58349"/>
        <dbReference type="ChEBI" id="CHEBI:65315"/>
        <dbReference type="ChEBI" id="CHEBI:74443"/>
    </reaction>
</comment>
<dbReference type="KEGG" id="nsg:H3L94_11005"/>
<feature type="binding site" evidence="9 12">
    <location>
        <begin position="211"/>
        <end position="213"/>
    </location>
    <ligand>
        <name>FMN</name>
        <dbReference type="ChEBI" id="CHEBI:58210"/>
    </ligand>
</feature>
<feature type="site" description="Interacts with tRNA; defines subfamily-specific binding signature" evidence="9">
    <location>
        <position position="304"/>
    </location>
</feature>
<feature type="domain" description="DUS-like FMN-binding" evidence="13">
    <location>
        <begin position="13"/>
        <end position="313"/>
    </location>
</feature>
<dbReference type="InterPro" id="IPR001269">
    <property type="entry name" value="DUS_fam"/>
</dbReference>
<comment type="catalytic activity">
    <reaction evidence="9">
        <text>5,6-dihydrouridine(20) in tRNA + NAD(+) = uridine(20) in tRNA + NADH + H(+)</text>
        <dbReference type="Rhea" id="RHEA:53340"/>
        <dbReference type="Rhea" id="RHEA-COMP:13533"/>
        <dbReference type="Rhea" id="RHEA-COMP:13534"/>
        <dbReference type="ChEBI" id="CHEBI:15378"/>
        <dbReference type="ChEBI" id="CHEBI:57540"/>
        <dbReference type="ChEBI" id="CHEBI:57945"/>
        <dbReference type="ChEBI" id="CHEBI:65315"/>
        <dbReference type="ChEBI" id="CHEBI:74443"/>
        <dbReference type="EC" id="1.3.1.91"/>
    </reaction>
</comment>
<dbReference type="EC" id="1.3.1.91" evidence="9"/>
<dbReference type="GO" id="GO:0000049">
    <property type="term" value="F:tRNA binding"/>
    <property type="evidence" value="ECO:0007669"/>
    <property type="project" value="UniProtKB-UniRule"/>
</dbReference>
<keyword evidence="12" id="KW-0547">Nucleotide-binding</keyword>
<evidence type="ECO:0000256" key="8">
    <source>
        <dbReference type="ARBA" id="ARBA00023002"/>
    </source>
</evidence>
<keyword evidence="2 9" id="KW-0820">tRNA-binding</keyword>
<feature type="active site" description="Proton donor" evidence="9 11">
    <location>
        <position position="98"/>
    </location>
</feature>
<dbReference type="SUPFAM" id="SSF51395">
    <property type="entry name" value="FMN-linked oxidoreductases"/>
    <property type="match status" value="1"/>
</dbReference>
<dbReference type="CDD" id="cd02801">
    <property type="entry name" value="DUS_like_FMN"/>
    <property type="match status" value="1"/>
</dbReference>
<protein>
    <recommendedName>
        <fullName evidence="9">tRNA-dihydrouridine(20/20a) synthase</fullName>
        <ecNumber evidence="9">1.3.1.91</ecNumber>
    </recommendedName>
    <alternativeName>
        <fullName evidence="9">U20-specific dihydrouridine synthase</fullName>
        <shortName evidence="9">U20-specific Dus</shortName>
    </alternativeName>
    <alternativeName>
        <fullName evidence="9">tRNA-dihydrouridine synthase A</fullName>
    </alternativeName>
</protein>
<evidence type="ECO:0000256" key="5">
    <source>
        <dbReference type="ARBA" id="ARBA00022694"/>
    </source>
</evidence>
<feature type="binding site" evidence="9 12">
    <location>
        <position position="138"/>
    </location>
    <ligand>
        <name>FMN</name>
        <dbReference type="ChEBI" id="CHEBI:58210"/>
    </ligand>
</feature>
<comment type="similarity">
    <text evidence="9">Belongs to the Dus family. DusA subfamily.</text>
</comment>
<dbReference type="HAMAP" id="MF_02041">
    <property type="entry name" value="DusA_subfam"/>
    <property type="match status" value="1"/>
</dbReference>
<feature type="binding site" evidence="9 12">
    <location>
        <position position="171"/>
    </location>
    <ligand>
        <name>FMN</name>
        <dbReference type="ChEBI" id="CHEBI:58210"/>
    </ligand>
</feature>
<name>A0A7D7RUR5_9NEIS</name>
<sequence length="337" mass="38146">MNNPNLPPRRLSVAPMLDWTDRHYRYMARQISRHTWLYTEMINAGAVVYGDEARFLLKDECEQPVALQLGGSDPALLAAAAKKAAAYAYDEINLNCGCPSPRVQKGAFGACLMQEADLVADCLNAMQEAAPECAVTVKHRIGVDRQTEYQTVADFVGTLARKTACRTFIVHARNAWLDGLSPKENRDVPPLKYEYVYRLKREFPELEIIINGGITDNEQIAAHLQQVDGVMVGRECYHNPMIMRDWDQRFYGSRLPETTHAELVDRLYRYMAAQIAAGRGTTVRHMARHYLGLMHGLKNARTWRRMLSDAALLKPNRPELILEAWAELAPFVGQAEQ</sequence>
<dbReference type="EMBL" id="CP059567">
    <property type="protein sequence ID" value="QMT40344.1"/>
    <property type="molecule type" value="Genomic_DNA"/>
</dbReference>
<feature type="site" description="Interacts with tRNA; defines subfamily-specific binding signature" evidence="9">
    <location>
        <position position="301"/>
    </location>
</feature>
<feature type="binding site" evidence="9 12">
    <location>
        <begin position="233"/>
        <end position="234"/>
    </location>
    <ligand>
        <name>FMN</name>
        <dbReference type="ChEBI" id="CHEBI:58210"/>
    </ligand>
</feature>
<reference evidence="14 15" key="1">
    <citation type="submission" date="2020-07" db="EMBL/GenBank/DDBJ databases">
        <title>Genomic diversity of species in the Neisseriaceae family.</title>
        <authorList>
            <person name="Vincent A.T."/>
            <person name="Bernet E."/>
            <person name="Veyrier F.J."/>
        </authorList>
    </citation>
    <scope>NUCLEOTIDE SEQUENCE [LARGE SCALE GENOMIC DNA]</scope>
    <source>
        <strain evidence="14 15">DSM 22244</strain>
    </source>
</reference>
<dbReference type="NCBIfam" id="NF008774">
    <property type="entry name" value="PRK11815.1"/>
    <property type="match status" value="1"/>
</dbReference>
<evidence type="ECO:0000313" key="15">
    <source>
        <dbReference type="Proteomes" id="UP000514752"/>
    </source>
</evidence>
<dbReference type="GO" id="GO:0010181">
    <property type="term" value="F:FMN binding"/>
    <property type="evidence" value="ECO:0007669"/>
    <property type="project" value="UniProtKB-UniRule"/>
</dbReference>
<keyword evidence="7 9" id="KW-0694">RNA-binding</keyword>
<dbReference type="AlphaFoldDB" id="A0A7D7RUR5"/>
<feature type="site" description="Interacts with tRNA" evidence="9">
    <location>
        <position position="186"/>
    </location>
</feature>
<keyword evidence="8 9" id="KW-0560">Oxidoreductase</keyword>
<evidence type="ECO:0000256" key="3">
    <source>
        <dbReference type="ARBA" id="ARBA00022630"/>
    </source>
</evidence>
<dbReference type="Gene3D" id="1.20.120.1460">
    <property type="match status" value="1"/>
</dbReference>
<evidence type="ECO:0000256" key="6">
    <source>
        <dbReference type="ARBA" id="ARBA00022857"/>
    </source>
</evidence>
<evidence type="ECO:0000256" key="9">
    <source>
        <dbReference type="HAMAP-Rule" id="MF_02041"/>
    </source>
</evidence>
<comment type="catalytic activity">
    <reaction evidence="9">
        <text>5,6-dihydrouridine(20a) in tRNA + NAD(+) = uridine(20a) in tRNA + NADH + H(+)</text>
        <dbReference type="Rhea" id="RHEA:53348"/>
        <dbReference type="Rhea" id="RHEA-COMP:13535"/>
        <dbReference type="Rhea" id="RHEA-COMP:13536"/>
        <dbReference type="ChEBI" id="CHEBI:15378"/>
        <dbReference type="ChEBI" id="CHEBI:57540"/>
        <dbReference type="ChEBI" id="CHEBI:57945"/>
        <dbReference type="ChEBI" id="CHEBI:65315"/>
        <dbReference type="ChEBI" id="CHEBI:74443"/>
    </reaction>
</comment>
<comment type="catalytic activity">
    <reaction evidence="9">
        <text>5,6-dihydrouridine(20) in tRNA + NADP(+) = uridine(20) in tRNA + NADPH + H(+)</text>
        <dbReference type="Rhea" id="RHEA:53336"/>
        <dbReference type="Rhea" id="RHEA-COMP:13533"/>
        <dbReference type="Rhea" id="RHEA-COMP:13534"/>
        <dbReference type="ChEBI" id="CHEBI:15378"/>
        <dbReference type="ChEBI" id="CHEBI:57783"/>
        <dbReference type="ChEBI" id="CHEBI:58349"/>
        <dbReference type="ChEBI" id="CHEBI:65315"/>
        <dbReference type="ChEBI" id="CHEBI:74443"/>
        <dbReference type="EC" id="1.3.1.91"/>
    </reaction>
</comment>
<dbReference type="RefSeq" id="WP_182122026.1">
    <property type="nucleotide sequence ID" value="NZ_CP059567.1"/>
</dbReference>
<evidence type="ECO:0000313" key="14">
    <source>
        <dbReference type="EMBL" id="QMT40344.1"/>
    </source>
</evidence>
<dbReference type="Proteomes" id="UP000514752">
    <property type="component" value="Chromosome"/>
</dbReference>
<comment type="cofactor">
    <cofactor evidence="1 9 10 12">
        <name>FMN</name>
        <dbReference type="ChEBI" id="CHEBI:58210"/>
    </cofactor>
</comment>
<dbReference type="InterPro" id="IPR018517">
    <property type="entry name" value="tRNA_hU_synthase_CS"/>
</dbReference>
<accession>A0A7D7RUR5</accession>
<comment type="function">
    <text evidence="9">Catalyzes the synthesis of 5,6-dihydrouridine (D), a modified base found in the D-loop of most tRNAs, via the reduction of the C5-C6 double bond in target uridines. Specifically modifies U20 and U20a in tRNAs.</text>
</comment>
<dbReference type="Pfam" id="PF01207">
    <property type="entry name" value="Dus"/>
    <property type="match status" value="1"/>
</dbReference>
<dbReference type="InterPro" id="IPR013785">
    <property type="entry name" value="Aldolase_TIM"/>
</dbReference>
<dbReference type="Gene3D" id="3.20.20.70">
    <property type="entry name" value="Aldolase class I"/>
    <property type="match status" value="1"/>
</dbReference>
<comment type="similarity">
    <text evidence="10">Belongs to the dus family.</text>
</comment>
<dbReference type="NCBIfam" id="TIGR00742">
    <property type="entry name" value="yjbN"/>
    <property type="match status" value="1"/>
</dbReference>
<feature type="binding site" evidence="9 12">
    <location>
        <position position="68"/>
    </location>
    <ligand>
        <name>FMN</name>
        <dbReference type="ChEBI" id="CHEBI:58210"/>
    </ligand>
</feature>
<evidence type="ECO:0000259" key="13">
    <source>
        <dbReference type="Pfam" id="PF01207"/>
    </source>
</evidence>
<evidence type="ECO:0000256" key="12">
    <source>
        <dbReference type="PIRSR" id="PIRSR006621-2"/>
    </source>
</evidence>
<dbReference type="GO" id="GO:0050660">
    <property type="term" value="F:flavin adenine dinucleotide binding"/>
    <property type="evidence" value="ECO:0007669"/>
    <property type="project" value="InterPro"/>
</dbReference>
<evidence type="ECO:0000256" key="11">
    <source>
        <dbReference type="PIRSR" id="PIRSR006621-1"/>
    </source>
</evidence>
<dbReference type="PROSITE" id="PS01136">
    <property type="entry name" value="UPF0034"/>
    <property type="match status" value="1"/>
</dbReference>
<keyword evidence="6 9" id="KW-0521">NADP</keyword>
<feature type="binding site" evidence="9">
    <location>
        <begin position="15"/>
        <end position="17"/>
    </location>
    <ligand>
        <name>FMN</name>
        <dbReference type="ChEBI" id="CHEBI:58210"/>
    </ligand>
</feature>
<dbReference type="GO" id="GO:0102264">
    <property type="term" value="F:tRNA-dihydrouridine20 synthase activity"/>
    <property type="evidence" value="ECO:0007669"/>
    <property type="project" value="UniProtKB-EC"/>
</dbReference>
<dbReference type="InterPro" id="IPR004653">
    <property type="entry name" value="DusA"/>
</dbReference>
<feature type="site" description="Interacts with tRNA" evidence="9">
    <location>
        <position position="95"/>
    </location>
</feature>
<dbReference type="PIRSF" id="PIRSF006621">
    <property type="entry name" value="Dus"/>
    <property type="match status" value="1"/>
</dbReference>
<evidence type="ECO:0000256" key="2">
    <source>
        <dbReference type="ARBA" id="ARBA00022555"/>
    </source>
</evidence>
<dbReference type="InterPro" id="IPR035587">
    <property type="entry name" value="DUS-like_FMN-bd"/>
</dbReference>
<proteinExistence type="inferred from homology"/>
<organism evidence="14 15">
    <name type="scientific">Neisseria shayeganii</name>
    <dbReference type="NCBI Taxonomy" id="607712"/>
    <lineage>
        <taxon>Bacteria</taxon>
        <taxon>Pseudomonadati</taxon>
        <taxon>Pseudomonadota</taxon>
        <taxon>Betaproteobacteria</taxon>
        <taxon>Neisseriales</taxon>
        <taxon>Neisseriaceae</taxon>
        <taxon>Neisseria</taxon>
    </lineage>
</organism>
<dbReference type="PANTHER" id="PTHR42907">
    <property type="entry name" value="FMN-LINKED OXIDOREDUCTASES SUPERFAMILY PROTEIN"/>
    <property type="match status" value="1"/>
</dbReference>
<evidence type="ECO:0000256" key="7">
    <source>
        <dbReference type="ARBA" id="ARBA00022884"/>
    </source>
</evidence>
<keyword evidence="3 9" id="KW-0285">Flavoprotein</keyword>
<evidence type="ECO:0000256" key="4">
    <source>
        <dbReference type="ARBA" id="ARBA00022643"/>
    </source>
</evidence>
<evidence type="ECO:0000256" key="10">
    <source>
        <dbReference type="PIRNR" id="PIRNR006621"/>
    </source>
</evidence>
<dbReference type="PANTHER" id="PTHR42907:SF1">
    <property type="entry name" value="FMN-LINKED OXIDOREDUCTASES SUPERFAMILY PROTEIN"/>
    <property type="match status" value="1"/>
</dbReference>
<keyword evidence="4 9" id="KW-0288">FMN</keyword>